<protein>
    <submittedName>
        <fullName evidence="1">34368_t:CDS:1</fullName>
    </submittedName>
</protein>
<organism evidence="1 2">
    <name type="scientific">Gigaspora margarita</name>
    <dbReference type="NCBI Taxonomy" id="4874"/>
    <lineage>
        <taxon>Eukaryota</taxon>
        <taxon>Fungi</taxon>
        <taxon>Fungi incertae sedis</taxon>
        <taxon>Mucoromycota</taxon>
        <taxon>Glomeromycotina</taxon>
        <taxon>Glomeromycetes</taxon>
        <taxon>Diversisporales</taxon>
        <taxon>Gigasporaceae</taxon>
        <taxon>Gigaspora</taxon>
    </lineage>
</organism>
<proteinExistence type="predicted"/>
<name>A0ABN7UQ62_GIGMA</name>
<accession>A0ABN7UQ62</accession>
<comment type="caution">
    <text evidence="1">The sequence shown here is derived from an EMBL/GenBank/DDBJ whole genome shotgun (WGS) entry which is preliminary data.</text>
</comment>
<dbReference type="EMBL" id="CAJVQB010004410">
    <property type="protein sequence ID" value="CAG8634987.1"/>
    <property type="molecule type" value="Genomic_DNA"/>
</dbReference>
<gene>
    <name evidence="1" type="ORF">GMARGA_LOCUS8537</name>
</gene>
<evidence type="ECO:0000313" key="1">
    <source>
        <dbReference type="EMBL" id="CAG8634987.1"/>
    </source>
</evidence>
<keyword evidence="2" id="KW-1185">Reference proteome</keyword>
<evidence type="ECO:0000313" key="2">
    <source>
        <dbReference type="Proteomes" id="UP000789901"/>
    </source>
</evidence>
<sequence>MATMPLLRPKSFLSKVQNNIVPYWNDQVADWSRKLWLPIYSLKRSNNGSWFSQSTTPKINGNHIEIKHKQLTENVKKTRVIEDLKVQTSKKRRVFEDQTNHGSNTSEDHLIKDASLYFMQKIDTTWGLLDFLQFRKKQKSWTKNKDKEFKLFKQCLLAKTMNMELAIEEFMLKKYNNEKNGPHIKGIFEEHPTVRLSNNEKSRNLKLLVSGKYGTRQWVLESGNTFQETLASYWQNKWNEFDKLDFDDPFVSGIIYLPSLPWLNELLSTKDAMDLELVETGMYDEPDLLLNEGTWRHDAYDTLKYLLNPLISQNKRKDILKAETTLDASSERKRNAQNGTRGRMVDFVLRLKSLENKHLELFVCEIAGGPYNLKSDKILSDKCKVFRELCDMLAGIIRYFITNYKDRFTDDIVNMLHQIKVYAAIGFGFQISFYSLDMKKGIEVCYPLSTITIPKLYSEVRQLKLMTENFWSLRNALQEMIELVIEINENLESLFDSKPSKIVKDFLQYWNIYAPKTVTTPKVN</sequence>
<dbReference type="Proteomes" id="UP000789901">
    <property type="component" value="Unassembled WGS sequence"/>
</dbReference>
<reference evidence="1 2" key="1">
    <citation type="submission" date="2021-06" db="EMBL/GenBank/DDBJ databases">
        <authorList>
            <person name="Kallberg Y."/>
            <person name="Tangrot J."/>
            <person name="Rosling A."/>
        </authorList>
    </citation>
    <scope>NUCLEOTIDE SEQUENCE [LARGE SCALE GENOMIC DNA]</scope>
    <source>
        <strain evidence="1 2">120-4 pot B 10/14</strain>
    </source>
</reference>